<dbReference type="GO" id="GO:0003676">
    <property type="term" value="F:nucleic acid binding"/>
    <property type="evidence" value="ECO:0007669"/>
    <property type="project" value="InterPro"/>
</dbReference>
<proteinExistence type="inferred from homology"/>
<comment type="caution">
    <text evidence="8">The sequence shown here is derived from an EMBL/GenBank/DDBJ whole genome shotgun (WGS) entry which is preliminary data.</text>
</comment>
<reference evidence="8" key="1">
    <citation type="journal article" date="2014" name="Int. J. Syst. Evol. Microbiol.">
        <title>Complete genome sequence of Corynebacterium casei LMG S-19264T (=DSM 44701T), isolated from a smear-ripened cheese.</title>
        <authorList>
            <consortium name="US DOE Joint Genome Institute (JGI-PGF)"/>
            <person name="Walter F."/>
            <person name="Albersmeier A."/>
            <person name="Kalinowski J."/>
            <person name="Ruckert C."/>
        </authorList>
    </citation>
    <scope>NUCLEOTIDE SEQUENCE</scope>
    <source>
        <strain evidence="8">KCTC 32422</strain>
    </source>
</reference>
<evidence type="ECO:0000256" key="3">
    <source>
        <dbReference type="ARBA" id="ARBA00022603"/>
    </source>
</evidence>
<evidence type="ECO:0000313" key="8">
    <source>
        <dbReference type="EMBL" id="GGZ86397.1"/>
    </source>
</evidence>
<dbReference type="EMBL" id="BMZD01000001">
    <property type="protein sequence ID" value="GGZ86397.1"/>
    <property type="molecule type" value="Genomic_DNA"/>
</dbReference>
<evidence type="ECO:0000313" key="9">
    <source>
        <dbReference type="Proteomes" id="UP000634139"/>
    </source>
</evidence>
<name>A0A918VAF1_9SPHN</name>
<dbReference type="GO" id="GO:0009007">
    <property type="term" value="F:site-specific DNA-methyltransferase (adenine-specific) activity"/>
    <property type="evidence" value="ECO:0007669"/>
    <property type="project" value="UniProtKB-EC"/>
</dbReference>
<dbReference type="RefSeq" id="WP_189538488.1">
    <property type="nucleotide sequence ID" value="NZ_BMZD01000001.1"/>
</dbReference>
<dbReference type="PROSITE" id="PS00092">
    <property type="entry name" value="N6_MTASE"/>
    <property type="match status" value="1"/>
</dbReference>
<keyword evidence="9" id="KW-1185">Reference proteome</keyword>
<dbReference type="GO" id="GO:0004519">
    <property type="term" value="F:endonuclease activity"/>
    <property type="evidence" value="ECO:0007669"/>
    <property type="project" value="UniProtKB-KW"/>
</dbReference>
<evidence type="ECO:0000256" key="5">
    <source>
        <dbReference type="ARBA" id="ARBA00022691"/>
    </source>
</evidence>
<sequence length="553" mass="62182">MNEQVGFALRGRNPDVLTCIANLSNDEVFTPPEFANRMLDTLAEAWSERNDGASIWADSSVRFLDPFTKSGVFLREIATRLIVGLREEIPDLQKRVDHILTKQIFGIGITRLTSLLARRSLYCSKHADGEHSVAKSFDASDGNIWFERIEHSWVGSSKWVSVTDKSGNTVKKFAEAKDGKCEFCGAPRALFDRESELENHAYAFIHTDDIKRRIAELFGDDMQFDVIIGNPPYQMTGGAGGTSDSSIYHLFVEQAMRLEPRYVSMVIPSRWMAGGRGMDEFRAEMLSCGKLAEIVDYPVSKDVFPNVEVKGGICYFLWDNEHSGSTNVTMIRGEEVVGPVARSLNEFDVFVRDPRGAEILRKVQQQAEPSIIEILTGDTPFGIATNFEDYRKAQSHADVELHLVKQGKRSVGYIERSTVKKNAHLIDLWKVLAPKAGSDGGQKIPDVVLGKPMIVAPNSICTQTFVAFWVETESEAKSLYSYYGTKFFRFLVSLRKITQDALRGTYAWAPMQQWDRIWTDDALYKKYGLTQAQIDYIEAVIKPMELGVIDGDD</sequence>
<keyword evidence="8" id="KW-0378">Hydrolase</keyword>
<keyword evidence="5" id="KW-0949">S-adenosyl-L-methionine</keyword>
<organism evidence="8 9">
    <name type="scientific">Novosphingobium arvoryzae</name>
    <dbReference type="NCBI Taxonomy" id="1256514"/>
    <lineage>
        <taxon>Bacteria</taxon>
        <taxon>Pseudomonadati</taxon>
        <taxon>Pseudomonadota</taxon>
        <taxon>Alphaproteobacteria</taxon>
        <taxon>Sphingomonadales</taxon>
        <taxon>Sphingomonadaceae</taxon>
        <taxon>Novosphingobium</taxon>
    </lineage>
</organism>
<evidence type="ECO:0000256" key="6">
    <source>
        <dbReference type="ARBA" id="ARBA00047942"/>
    </source>
</evidence>
<dbReference type="Pfam" id="PF07669">
    <property type="entry name" value="Eco57I"/>
    <property type="match status" value="1"/>
</dbReference>
<dbReference type="Gene3D" id="3.40.50.150">
    <property type="entry name" value="Vaccinia Virus protein VP39"/>
    <property type="match status" value="1"/>
</dbReference>
<feature type="domain" description="Type II methyltransferase M.TaqI-like" evidence="7">
    <location>
        <begin position="102"/>
        <end position="304"/>
    </location>
</feature>
<dbReference type="EC" id="2.1.1.72" evidence="2"/>
<keyword evidence="3" id="KW-0489">Methyltransferase</keyword>
<reference evidence="8" key="2">
    <citation type="submission" date="2020-09" db="EMBL/GenBank/DDBJ databases">
        <authorList>
            <person name="Sun Q."/>
            <person name="Kim S."/>
        </authorList>
    </citation>
    <scope>NUCLEOTIDE SEQUENCE</scope>
    <source>
        <strain evidence="8">KCTC 32422</strain>
    </source>
</reference>
<dbReference type="AlphaFoldDB" id="A0A918VAF1"/>
<evidence type="ECO:0000256" key="2">
    <source>
        <dbReference type="ARBA" id="ARBA00011900"/>
    </source>
</evidence>
<evidence type="ECO:0000256" key="4">
    <source>
        <dbReference type="ARBA" id="ARBA00022679"/>
    </source>
</evidence>
<dbReference type="Proteomes" id="UP000634139">
    <property type="component" value="Unassembled WGS sequence"/>
</dbReference>
<dbReference type="InterPro" id="IPR011639">
    <property type="entry name" value="MethylTrfase_TaqI-like_dom"/>
</dbReference>
<evidence type="ECO:0000256" key="1">
    <source>
        <dbReference type="ARBA" id="ARBA00006594"/>
    </source>
</evidence>
<dbReference type="PANTHER" id="PTHR33841:SF5">
    <property type="entry name" value="DNA METHYLASE (MODIFICATION METHYLASE) (METHYLTRANSFERASE)-RELATED"/>
    <property type="match status" value="1"/>
</dbReference>
<dbReference type="PRINTS" id="PR00507">
    <property type="entry name" value="N12N6MTFRASE"/>
</dbReference>
<dbReference type="InterPro" id="IPR029063">
    <property type="entry name" value="SAM-dependent_MTases_sf"/>
</dbReference>
<dbReference type="GO" id="GO:0032259">
    <property type="term" value="P:methylation"/>
    <property type="evidence" value="ECO:0007669"/>
    <property type="project" value="UniProtKB-KW"/>
</dbReference>
<dbReference type="GO" id="GO:0006304">
    <property type="term" value="P:DNA modification"/>
    <property type="evidence" value="ECO:0007669"/>
    <property type="project" value="InterPro"/>
</dbReference>
<comment type="similarity">
    <text evidence="1">Belongs to the N(4)/N(6)-methyltransferase family.</text>
</comment>
<evidence type="ECO:0000259" key="7">
    <source>
        <dbReference type="Pfam" id="PF07669"/>
    </source>
</evidence>
<dbReference type="SUPFAM" id="SSF53335">
    <property type="entry name" value="S-adenosyl-L-methionine-dependent methyltransferases"/>
    <property type="match status" value="1"/>
</dbReference>
<dbReference type="InterPro" id="IPR050953">
    <property type="entry name" value="N4_N6_ade-DNA_methylase"/>
</dbReference>
<gene>
    <name evidence="8" type="ORF">GCM10011617_01220</name>
</gene>
<accession>A0A918VAF1</accession>
<dbReference type="PANTHER" id="PTHR33841">
    <property type="entry name" value="DNA METHYLTRANSFERASE YEEA-RELATED"/>
    <property type="match status" value="1"/>
</dbReference>
<dbReference type="InterPro" id="IPR002052">
    <property type="entry name" value="DNA_methylase_N6_adenine_CS"/>
</dbReference>
<comment type="catalytic activity">
    <reaction evidence="6">
        <text>a 2'-deoxyadenosine in DNA + S-adenosyl-L-methionine = an N(6)-methyl-2'-deoxyadenosine in DNA + S-adenosyl-L-homocysteine + H(+)</text>
        <dbReference type="Rhea" id="RHEA:15197"/>
        <dbReference type="Rhea" id="RHEA-COMP:12418"/>
        <dbReference type="Rhea" id="RHEA-COMP:12419"/>
        <dbReference type="ChEBI" id="CHEBI:15378"/>
        <dbReference type="ChEBI" id="CHEBI:57856"/>
        <dbReference type="ChEBI" id="CHEBI:59789"/>
        <dbReference type="ChEBI" id="CHEBI:90615"/>
        <dbReference type="ChEBI" id="CHEBI:90616"/>
        <dbReference type="EC" id="2.1.1.72"/>
    </reaction>
</comment>
<keyword evidence="4" id="KW-0808">Transferase</keyword>
<protein>
    <recommendedName>
        <fullName evidence="2">site-specific DNA-methyltransferase (adenine-specific)</fullName>
        <ecNumber evidence="2">2.1.1.72</ecNumber>
    </recommendedName>
</protein>
<keyword evidence="8" id="KW-0255">Endonuclease</keyword>
<keyword evidence="8" id="KW-0540">Nuclease</keyword>